<dbReference type="OrthoDB" id="5296964at2759"/>
<comment type="caution">
    <text evidence="2">The sequence shown here is derived from an EMBL/GenBank/DDBJ whole genome shotgun (WGS) entry which is preliminary data.</text>
</comment>
<evidence type="ECO:0000313" key="2">
    <source>
        <dbReference type="EMBL" id="RDW86933.1"/>
    </source>
</evidence>
<protein>
    <submittedName>
        <fullName evidence="2">Uncharacterized protein</fullName>
    </submittedName>
</protein>
<dbReference type="EMBL" id="PVWQ01000003">
    <property type="protein sequence ID" value="RDW86933.1"/>
    <property type="molecule type" value="Genomic_DNA"/>
</dbReference>
<proteinExistence type="predicted"/>
<evidence type="ECO:0000256" key="1">
    <source>
        <dbReference type="SAM" id="MobiDB-lite"/>
    </source>
</evidence>
<reference evidence="2 3" key="1">
    <citation type="journal article" date="2018" name="IMA Fungus">
        <title>IMA Genome-F 9: Draft genome sequence of Annulohypoxylon stygium, Aspergillus mulundensis, Berkeleyomyces basicola (syn. Thielaviopsis basicola), Ceratocystis smalleyi, two Cercospora beticola strains, Coleophoma cylindrospora, Fusarium fracticaudum, Phialophora cf. hyalina, and Morchella septimelata.</title>
        <authorList>
            <person name="Wingfield B.D."/>
            <person name="Bills G.F."/>
            <person name="Dong Y."/>
            <person name="Huang W."/>
            <person name="Nel W.J."/>
            <person name="Swalarsk-Parry B.S."/>
            <person name="Vaghefi N."/>
            <person name="Wilken P.M."/>
            <person name="An Z."/>
            <person name="de Beer Z.W."/>
            <person name="De Vos L."/>
            <person name="Chen L."/>
            <person name="Duong T.A."/>
            <person name="Gao Y."/>
            <person name="Hammerbacher A."/>
            <person name="Kikkert J.R."/>
            <person name="Li Y."/>
            <person name="Li H."/>
            <person name="Li K."/>
            <person name="Li Q."/>
            <person name="Liu X."/>
            <person name="Ma X."/>
            <person name="Naidoo K."/>
            <person name="Pethybridge S.J."/>
            <person name="Sun J."/>
            <person name="Steenkamp E.T."/>
            <person name="van der Nest M.A."/>
            <person name="van Wyk S."/>
            <person name="Wingfield M.J."/>
            <person name="Xiong C."/>
            <person name="Yue Q."/>
            <person name="Zhang X."/>
        </authorList>
    </citation>
    <scope>NUCLEOTIDE SEQUENCE [LARGE SCALE GENOMIC DNA]</scope>
    <source>
        <strain evidence="2 3">DSM 5745</strain>
    </source>
</reference>
<dbReference type="Proteomes" id="UP000256690">
    <property type="component" value="Unassembled WGS sequence"/>
</dbReference>
<sequence length="202" mass="22490">MNTIKYLSGILQAETTAPGPLELWIAMTDRKNQPEHWALILRHPGSETCTRLHMENGYPPSSYTHLFEDNKQFDSWGLPIKEKIATISRSDEQEILNAASAVPPQRCQRYVVSVLARLETTGKCLVPQGTARRYEEMVQMGVFEGPVMSVTDETWEEMVEDLGHYQAARALLAIQGWLRPLKDSGKDGKADGGEVCKGGSGK</sequence>
<name>A0A3D8SKV2_9EURO</name>
<dbReference type="STRING" id="1810919.A0A3D8SKV2"/>
<dbReference type="AlphaFoldDB" id="A0A3D8SKV2"/>
<accession>A0A3D8SKV2</accession>
<organism evidence="2 3">
    <name type="scientific">Aspergillus mulundensis</name>
    <dbReference type="NCBI Taxonomy" id="1810919"/>
    <lineage>
        <taxon>Eukaryota</taxon>
        <taxon>Fungi</taxon>
        <taxon>Dikarya</taxon>
        <taxon>Ascomycota</taxon>
        <taxon>Pezizomycotina</taxon>
        <taxon>Eurotiomycetes</taxon>
        <taxon>Eurotiomycetidae</taxon>
        <taxon>Eurotiales</taxon>
        <taxon>Aspergillaceae</taxon>
        <taxon>Aspergillus</taxon>
        <taxon>Aspergillus subgen. Nidulantes</taxon>
    </lineage>
</organism>
<feature type="compositionally biased region" description="Basic and acidic residues" evidence="1">
    <location>
        <begin position="183"/>
        <end position="194"/>
    </location>
</feature>
<dbReference type="RefSeq" id="XP_026606457.1">
    <property type="nucleotide sequence ID" value="XM_026745591.1"/>
</dbReference>
<gene>
    <name evidence="2" type="ORF">DSM5745_03575</name>
</gene>
<keyword evidence="3" id="KW-1185">Reference proteome</keyword>
<feature type="region of interest" description="Disordered" evidence="1">
    <location>
        <begin position="183"/>
        <end position="202"/>
    </location>
</feature>
<evidence type="ECO:0000313" key="3">
    <source>
        <dbReference type="Proteomes" id="UP000256690"/>
    </source>
</evidence>
<dbReference type="GeneID" id="38113945"/>